<dbReference type="GO" id="GO:0017056">
    <property type="term" value="F:structural constituent of nuclear pore"/>
    <property type="evidence" value="ECO:0007669"/>
    <property type="project" value="InterPro"/>
</dbReference>
<evidence type="ECO:0000313" key="3">
    <source>
        <dbReference type="EMBL" id="KAJ0978085.1"/>
    </source>
</evidence>
<feature type="compositionally biased region" description="Low complexity" evidence="2">
    <location>
        <begin position="1357"/>
        <end position="1372"/>
    </location>
</feature>
<dbReference type="PANTHER" id="PTHR34418">
    <property type="entry name" value="NUCLEAR PORE COMPLEX PROTEIN NUP214 ISOFORM X1"/>
    <property type="match status" value="1"/>
</dbReference>
<sequence>MALVIELDEEIQRHCDGTDVLFARLGDPVPLTPPPSAFDLSDPPRDPIAISFPDRLLFVANSQGFMVAETPEVIRMSKEIKEKGKGPSVLDSCLLDVKIGKVSILALSVDSLWLAAVVGSDVRFYSVDCLRKKESNFSLMCSIKSGVVKGFKWKKNTEKAFLILSSHGLLHLGHLQAPLKDVMDNVDAVDWSETGAFIAVAKKNTLSILSHDLKEQCELKLLFQSWSDDTDSECSIKVDSINWLRNDSIVIGCVRVFEDGKEESYLVQVIAFRELEFTEGSSKPVVFSFPDLFADISDDILPTGYGPCLLVSYLKHFGFTLASIKKAIDSHLLLVCWGLEDELKEAVSFEYENDIYTPRIGLQENGDDNLILGFVVDQTPSNEKVKVKIEAAFKEFVPNCTLWCLTSEGKLILFHIMRISDRSDSPETISSPNDYKGVDEKTSAAVTVKDQLPVTTSRLNDGVDGEIPFKESEPPQNLEKFSNTDDSILTGKKVQGTAISSAQLYSDQRPNAEKLPVVSSHMQDPGSILESTARLGIQESCFTGQTLSTASPIGSLSSETFTTKQVDTRVLEKKVEKELVGSTSGQGALFGSQSTGKLVFADNSNAKSSSSILDGSVPGNIYGSAKIGSENKLPSYQHGPISDGILPGGKPFNFKVSSSPPPPSMVSENKTIQSEGAATFLGKTRNSEPLPTMHKPLPFPLQGSMPGKSLNPMLQPSLDNSKNHRSTWMVEPGTELPKQFYNVKNMVKELDNLLSFIEREGGFRDACTVFQESSLLALQDGLQNLSMISQVHKNKIEKQLLEIQQLQNKMLQVSTRQVYVEGLVKQASNDQYWDIWKRQKLSPELELKRQHIFDTYQGLTNQLIGLERHFNTLEISKFGENGGVHTGWKALHANVDPLRHAQSFQKVYNTLNSQLAASEQLSNCLSEQMAMLNINPPSVRHPTVVKKLFESIGLSQEASIFHSPESIRRTSTSASTAKGNSKVNTLSTSKFLESGTVRRIYSLDKSLSKFEPPKTIVKRMFKESDIVVADKHVRTSREAFHSQTAGYAIHLQKSNETHASSFPNPSMPMFHSVAYPTSKGTQGKPCKESFELMPSFKWTMEHSGSTYNMKSDSHLDQPKSSSSPSAFFSNLHGIADGNFQLADSSSNVATHSVSQSGSPTVFKTAPYSKEMANVLSNSFPLTQTSVTFSGSSTPNMKTTLLSQKAENKTSGQLSQKPGKDGPTKLSARSSDHLGVSEKGLISVSDESTHCLQSGVRSVDGNKIAQVDVLESQSESSETSSILSHSVASELTPLFSTKQSSTSLTSSHSSTSILPFFSSSSSISSASISSTYIPVSSTLVFCEQSSFDTKPIKETQNTTPVPSSTSAPSTPSLFPSSKPFAVQSLKSLVPTSAIPFEIAVPQSPSLQRNVANFSSELTQLQASEGEGLLQTKEAGPLSKPVISQASTVKVSVGLIEGEPSVIPIASVSTLPPTSQPPEIQSATISPLSMIPQEKDEGIDLGSSQEDEMEEETPNMANAFNLGVLGGFGLGSTSPILQKPNPFGGSFSTPPISSPFSLTTSPGELFRPASLSIPPAKPIELSQPTQSGATSGGFGGGFSGFGQPANIGSGQQALGSVLGAFGQSRQLGVGVQGMGFASSGGFGSGGFSGAANSGGGFNAAGTGGGFPGAATGGGFAGAATGGGFAAAGGFAGANIGGGFAAVASKSGGFAAVASGSSGGFGGANPGGGGFTAGGFGAFNSNQGAGFSGFGGNNAAGTGGPPAQLFTQMRK</sequence>
<dbReference type="EMBL" id="JAGGNH010000003">
    <property type="protein sequence ID" value="KAJ0978085.1"/>
    <property type="molecule type" value="Genomic_DNA"/>
</dbReference>
<keyword evidence="1" id="KW-0175">Coiled coil</keyword>
<organism evidence="3 4">
    <name type="scientific">Dioscorea zingiberensis</name>
    <dbReference type="NCBI Taxonomy" id="325984"/>
    <lineage>
        <taxon>Eukaryota</taxon>
        <taxon>Viridiplantae</taxon>
        <taxon>Streptophyta</taxon>
        <taxon>Embryophyta</taxon>
        <taxon>Tracheophyta</taxon>
        <taxon>Spermatophyta</taxon>
        <taxon>Magnoliopsida</taxon>
        <taxon>Liliopsida</taxon>
        <taxon>Dioscoreales</taxon>
        <taxon>Dioscoreaceae</taxon>
        <taxon>Dioscorea</taxon>
    </lineage>
</organism>
<dbReference type="OrthoDB" id="248320at2759"/>
<feature type="region of interest" description="Disordered" evidence="2">
    <location>
        <begin position="459"/>
        <end position="483"/>
    </location>
</feature>
<evidence type="ECO:0008006" key="5">
    <source>
        <dbReference type="Google" id="ProtNLM"/>
    </source>
</evidence>
<keyword evidence="4" id="KW-1185">Reference proteome</keyword>
<proteinExistence type="predicted"/>
<reference evidence="3" key="1">
    <citation type="submission" date="2021-03" db="EMBL/GenBank/DDBJ databases">
        <authorList>
            <person name="Li Z."/>
            <person name="Yang C."/>
        </authorList>
    </citation>
    <scope>NUCLEOTIDE SEQUENCE</scope>
    <source>
        <strain evidence="3">Dzin_1.0</strain>
        <tissue evidence="3">Leaf</tissue>
    </source>
</reference>
<name>A0A9D5CTJ1_9LILI</name>
<feature type="region of interest" description="Disordered" evidence="2">
    <location>
        <begin position="1573"/>
        <end position="1600"/>
    </location>
</feature>
<dbReference type="GO" id="GO:0006405">
    <property type="term" value="P:RNA export from nucleus"/>
    <property type="evidence" value="ECO:0007669"/>
    <property type="project" value="InterPro"/>
</dbReference>
<evidence type="ECO:0000313" key="4">
    <source>
        <dbReference type="Proteomes" id="UP001085076"/>
    </source>
</evidence>
<feature type="region of interest" description="Disordered" evidence="2">
    <location>
        <begin position="1350"/>
        <end position="1372"/>
    </location>
</feature>
<dbReference type="InterPro" id="IPR044694">
    <property type="entry name" value="NUP214"/>
</dbReference>
<dbReference type="SUPFAM" id="SSF117289">
    <property type="entry name" value="Nucleoporin domain"/>
    <property type="match status" value="1"/>
</dbReference>
<feature type="coiled-coil region" evidence="1">
    <location>
        <begin position="789"/>
        <end position="816"/>
    </location>
</feature>
<accession>A0A9D5CTJ1</accession>
<comment type="caution">
    <text evidence="3">The sequence shown here is derived from an EMBL/GenBank/DDBJ whole genome shotgun (WGS) entry which is preliminary data.</text>
</comment>
<feature type="compositionally biased region" description="Polar residues" evidence="2">
    <location>
        <begin position="1204"/>
        <end position="1215"/>
    </location>
</feature>
<feature type="compositionally biased region" description="Gly residues" evidence="2">
    <location>
        <begin position="1588"/>
        <end position="1598"/>
    </location>
</feature>
<evidence type="ECO:0000256" key="1">
    <source>
        <dbReference type="SAM" id="Coils"/>
    </source>
</evidence>
<protein>
    <recommendedName>
        <fullName evidence="5">Nuclear pore complex protein NUP214</fullName>
    </recommendedName>
</protein>
<gene>
    <name evidence="3" type="ORF">J5N97_013559</name>
</gene>
<reference evidence="3" key="2">
    <citation type="journal article" date="2022" name="Hortic Res">
        <title>The genome of Dioscorea zingiberensis sheds light on the biosynthesis, origin and evolution of the medicinally important diosgenin saponins.</title>
        <authorList>
            <person name="Li Y."/>
            <person name="Tan C."/>
            <person name="Li Z."/>
            <person name="Guo J."/>
            <person name="Li S."/>
            <person name="Chen X."/>
            <person name="Wang C."/>
            <person name="Dai X."/>
            <person name="Yang H."/>
            <person name="Song W."/>
            <person name="Hou L."/>
            <person name="Xu J."/>
            <person name="Tong Z."/>
            <person name="Xu A."/>
            <person name="Yuan X."/>
            <person name="Wang W."/>
            <person name="Yang Q."/>
            <person name="Chen L."/>
            <person name="Sun Z."/>
            <person name="Wang K."/>
            <person name="Pan B."/>
            <person name="Chen J."/>
            <person name="Bao Y."/>
            <person name="Liu F."/>
            <person name="Qi X."/>
            <person name="Gang D.R."/>
            <person name="Wen J."/>
            <person name="Li J."/>
        </authorList>
    </citation>
    <scope>NUCLEOTIDE SEQUENCE</scope>
    <source>
        <strain evidence="3">Dzin_1.0</strain>
    </source>
</reference>
<evidence type="ECO:0000256" key="2">
    <source>
        <dbReference type="SAM" id="MobiDB-lite"/>
    </source>
</evidence>
<dbReference type="Proteomes" id="UP001085076">
    <property type="component" value="Miscellaneous, Linkage group lg03"/>
</dbReference>
<feature type="region of interest" description="Disordered" evidence="2">
    <location>
        <begin position="1204"/>
        <end position="1233"/>
    </location>
</feature>
<dbReference type="PANTHER" id="PTHR34418:SF3">
    <property type="entry name" value="NUCLEAR PORE COMPLEX PROTEIN NUP214"/>
    <property type="match status" value="1"/>
</dbReference>